<keyword evidence="2" id="KW-1185">Reference proteome</keyword>
<sequence length="133" mass="14145">MVGAATLFLAACASTGNKGGEDSARGVETLSMDGSFTGEVIGQAAPDSGFARLRIGMTPSEVQDVMDRAPDRQHSYESGKRWIPFYYGNDARRMQVLYRGEGCLIFTDGNIWGGAGGDLVQIEVDPGGACYQP</sequence>
<accession>A0ABR8UGD5</accession>
<gene>
    <name evidence="1" type="ORF">H9645_02485</name>
</gene>
<evidence type="ECO:0008006" key="3">
    <source>
        <dbReference type="Google" id="ProtNLM"/>
    </source>
</evidence>
<evidence type="ECO:0000313" key="2">
    <source>
        <dbReference type="Proteomes" id="UP000647183"/>
    </source>
</evidence>
<comment type="caution">
    <text evidence="1">The sequence shown here is derived from an EMBL/GenBank/DDBJ whole genome shotgun (WGS) entry which is preliminary data.</text>
</comment>
<dbReference type="RefSeq" id="WP_191728137.1">
    <property type="nucleotide sequence ID" value="NZ_JACSQJ010000001.1"/>
</dbReference>
<proteinExistence type="predicted"/>
<name>A0ABR8UGD5_9GAMM</name>
<dbReference type="EMBL" id="JACSQJ010000001">
    <property type="protein sequence ID" value="MBD7986895.1"/>
    <property type="molecule type" value="Genomic_DNA"/>
</dbReference>
<dbReference type="Proteomes" id="UP000647183">
    <property type="component" value="Unassembled WGS sequence"/>
</dbReference>
<organism evidence="1 2">
    <name type="scientific">Luteimonas colneyensis</name>
    <dbReference type="NCBI Taxonomy" id="2762230"/>
    <lineage>
        <taxon>Bacteria</taxon>
        <taxon>Pseudomonadati</taxon>
        <taxon>Pseudomonadota</taxon>
        <taxon>Gammaproteobacteria</taxon>
        <taxon>Lysobacterales</taxon>
        <taxon>Lysobacteraceae</taxon>
        <taxon>Luteimonas</taxon>
    </lineage>
</organism>
<reference evidence="1 2" key="1">
    <citation type="submission" date="2020-08" db="EMBL/GenBank/DDBJ databases">
        <title>A Genomic Blueprint of the Chicken Gut Microbiome.</title>
        <authorList>
            <person name="Gilroy R."/>
            <person name="Ravi A."/>
            <person name="Getino M."/>
            <person name="Pursley I."/>
            <person name="Horton D.L."/>
            <person name="Alikhan N.-F."/>
            <person name="Baker D."/>
            <person name="Gharbi K."/>
            <person name="Hall N."/>
            <person name="Watson M."/>
            <person name="Adriaenssens E.M."/>
            <person name="Foster-Nyarko E."/>
            <person name="Jarju S."/>
            <person name="Secka A."/>
            <person name="Antonio M."/>
            <person name="Oren A."/>
            <person name="Chaudhuri R."/>
            <person name="La Ragione R.M."/>
            <person name="Hildebrand F."/>
            <person name="Pallen M.J."/>
        </authorList>
    </citation>
    <scope>NUCLEOTIDE SEQUENCE [LARGE SCALE GENOMIC DNA]</scope>
    <source>
        <strain evidence="1 2">Sa2BVA3</strain>
    </source>
</reference>
<protein>
    <recommendedName>
        <fullName evidence="3">Outer membrane protein assembly factor BamE</fullName>
    </recommendedName>
</protein>
<evidence type="ECO:0000313" key="1">
    <source>
        <dbReference type="EMBL" id="MBD7986895.1"/>
    </source>
</evidence>